<keyword evidence="5 7" id="KW-0560">Oxidoreductase</keyword>
<comment type="cofactor">
    <cofactor evidence="1 7">
        <name>FAD</name>
        <dbReference type="ChEBI" id="CHEBI:57692"/>
    </cofactor>
</comment>
<evidence type="ECO:0000259" key="10">
    <source>
        <dbReference type="Pfam" id="PF02771"/>
    </source>
</evidence>
<evidence type="ECO:0000256" key="4">
    <source>
        <dbReference type="ARBA" id="ARBA00022827"/>
    </source>
</evidence>
<dbReference type="FunFam" id="1.20.140.10:FF:000019">
    <property type="entry name" value="Acyl-CoA dehydrogenase"/>
    <property type="match status" value="1"/>
</dbReference>
<dbReference type="InterPro" id="IPR013786">
    <property type="entry name" value="AcylCoA_DH/ox_N"/>
</dbReference>
<evidence type="ECO:0000256" key="7">
    <source>
        <dbReference type="RuleBase" id="RU362125"/>
    </source>
</evidence>
<protein>
    <submittedName>
        <fullName evidence="12">Acyl-CoA dehydrogenase</fullName>
    </submittedName>
</protein>
<dbReference type="InterPro" id="IPR046373">
    <property type="entry name" value="Acyl-CoA_Oxase/DH_mid-dom_sf"/>
</dbReference>
<dbReference type="InterPro" id="IPR037069">
    <property type="entry name" value="AcylCoA_DH/ox_N_sf"/>
</dbReference>
<dbReference type="RefSeq" id="WP_096428195.1">
    <property type="nucleotide sequence ID" value="NZ_AP018042.1"/>
</dbReference>
<comment type="catalytic activity">
    <reaction evidence="6">
        <text>a 2,3-saturated acyl-CoA + A = a 2,3-dehydroacyl-CoA + AH2</text>
        <dbReference type="Rhea" id="RHEA:48608"/>
        <dbReference type="ChEBI" id="CHEBI:13193"/>
        <dbReference type="ChEBI" id="CHEBI:17499"/>
        <dbReference type="ChEBI" id="CHEBI:60015"/>
        <dbReference type="ChEBI" id="CHEBI:65111"/>
    </reaction>
</comment>
<dbReference type="Proteomes" id="UP000218267">
    <property type="component" value="Chromosome"/>
</dbReference>
<evidence type="ECO:0000256" key="5">
    <source>
        <dbReference type="ARBA" id="ARBA00023002"/>
    </source>
</evidence>
<keyword evidence="3 7" id="KW-0285">Flavoprotein</keyword>
<evidence type="ECO:0000313" key="13">
    <source>
        <dbReference type="Proteomes" id="UP000218267"/>
    </source>
</evidence>
<dbReference type="Gene3D" id="2.40.110.10">
    <property type="entry name" value="Butyryl-CoA Dehydrogenase, subunit A, domain 2"/>
    <property type="match status" value="1"/>
</dbReference>
<dbReference type="PROSITE" id="PS00072">
    <property type="entry name" value="ACYL_COA_DH_1"/>
    <property type="match status" value="1"/>
</dbReference>
<dbReference type="AlphaFoldDB" id="A0A1Y1CG24"/>
<dbReference type="Pfam" id="PF02771">
    <property type="entry name" value="Acyl-CoA_dh_N"/>
    <property type="match status" value="1"/>
</dbReference>
<evidence type="ECO:0000256" key="2">
    <source>
        <dbReference type="ARBA" id="ARBA00009347"/>
    </source>
</evidence>
<evidence type="ECO:0000259" key="9">
    <source>
        <dbReference type="Pfam" id="PF02770"/>
    </source>
</evidence>
<dbReference type="SUPFAM" id="SSF56645">
    <property type="entry name" value="Acyl-CoA dehydrogenase NM domain-like"/>
    <property type="match status" value="1"/>
</dbReference>
<evidence type="ECO:0000259" key="11">
    <source>
        <dbReference type="Pfam" id="PF21263"/>
    </source>
</evidence>
<feature type="domain" description="Acyl-CoA dehydrogenase/oxidase C-terminal" evidence="8">
    <location>
        <begin position="251"/>
        <end position="418"/>
    </location>
</feature>
<reference evidence="13" key="2">
    <citation type="journal article" date="2020" name="Antonie Van Leeuwenhoek">
        <title>Labilibaculum antarcticum sp. nov., a novel facultative anaerobic, psychrotorelant bacterium isolated from marine sediment of Antarctica.</title>
        <authorList>
            <person name="Watanabe M."/>
            <person name="Kojima H."/>
            <person name="Fukui M."/>
        </authorList>
    </citation>
    <scope>NUCLEOTIDE SEQUENCE [LARGE SCALE GENOMIC DNA]</scope>
    <source>
        <strain evidence="13">SPP2</strain>
    </source>
</reference>
<gene>
    <name evidence="12" type="ORF">ALGA_0887</name>
</gene>
<dbReference type="PANTHER" id="PTHR43884">
    <property type="entry name" value="ACYL-COA DEHYDROGENASE"/>
    <property type="match status" value="1"/>
</dbReference>
<feature type="domain" description="Acyl-CoA dehydrogenase/oxidase N-terminal" evidence="10">
    <location>
        <begin position="29"/>
        <end position="141"/>
    </location>
</feature>
<dbReference type="InterPro" id="IPR049426">
    <property type="entry name" value="Acyl-CoA-dh-like_C"/>
</dbReference>
<evidence type="ECO:0000259" key="8">
    <source>
        <dbReference type="Pfam" id="PF00441"/>
    </source>
</evidence>
<sequence>MEKIKTVKGGQFLVKETSPQDIFIPEEISEEQKMIMETCHDFQEKEILPLLDEIDSQKEGLMTSLMDKAGELGLLGIAVPEEYGGFGQDLNTSMLSTEIMGTYSSFAVAYAAHVGIGTLPILYYGTQEQKGKYLPMLASGEYKGAYCLTEPGAGSDANSGKSKAILSADGSHYVLNGQKMWITNAGFADIYTVFAKIDDDKNLSAFIVEKTFNGIKLGLEEKKMGIKGSSTCMMFFEDCKIPAENLLGERGEGFKIALNILNNGRIKLAAAVLGAGKKVITHSITYANERIQFGKTIGNFGAIQYKIAEQAIRTYAVESAIYRCSNDIQNAMLHLIEEGMPKEKAVIQAQKEFAAEAAILKVAASEVLDYVTDEGVQIYGGMGYSSEAPMERAYRDSRINRIFEGTNEINRMLIVDFLLRKAFKNELPLLSAAQDVVKELMAIPEFGEEDTSLLARESKLIVGFKKSALLIAGAAAQKSMQKLSDEQEILMNISDIIIDCYQAESLLLRVKKLISLKGEEACTEQIAMCEVFFYDAADRIHKNAKDATNAIAQGDELRMMLLGLKRFTKHSGLNSKAKRRLIAEKLIDENKYCF</sequence>
<dbReference type="Pfam" id="PF02770">
    <property type="entry name" value="Acyl-CoA_dh_M"/>
    <property type="match status" value="1"/>
</dbReference>
<dbReference type="GO" id="GO:0003995">
    <property type="term" value="F:acyl-CoA dehydrogenase activity"/>
    <property type="evidence" value="ECO:0007669"/>
    <property type="project" value="InterPro"/>
</dbReference>
<evidence type="ECO:0000256" key="6">
    <source>
        <dbReference type="ARBA" id="ARBA00052546"/>
    </source>
</evidence>
<dbReference type="InterPro" id="IPR006091">
    <property type="entry name" value="Acyl-CoA_Oxase/DH_mid-dom"/>
</dbReference>
<dbReference type="GO" id="GO:0050660">
    <property type="term" value="F:flavin adenine dinucleotide binding"/>
    <property type="evidence" value="ECO:0007669"/>
    <property type="project" value="InterPro"/>
</dbReference>
<reference evidence="12 13" key="1">
    <citation type="journal article" date="2018" name="Mar. Genomics">
        <title>Complete genome sequence of Marinifilaceae bacterium strain SPP2, isolated from the Antarctic marine sediment.</title>
        <authorList>
            <person name="Watanabe M."/>
            <person name="Kojima H."/>
            <person name="Fukui M."/>
        </authorList>
    </citation>
    <scope>NUCLEOTIDE SEQUENCE [LARGE SCALE GENOMIC DNA]</scope>
    <source>
        <strain evidence="12 13">SPP2</strain>
    </source>
</reference>
<evidence type="ECO:0000313" key="12">
    <source>
        <dbReference type="EMBL" id="BAX79274.1"/>
    </source>
</evidence>
<dbReference type="Pfam" id="PF21263">
    <property type="entry name" value="Acyl-CoA-dh_C"/>
    <property type="match status" value="1"/>
</dbReference>
<keyword evidence="4 7" id="KW-0274">FAD</keyword>
<evidence type="ECO:0000256" key="3">
    <source>
        <dbReference type="ARBA" id="ARBA00022630"/>
    </source>
</evidence>
<dbReference type="InterPro" id="IPR006089">
    <property type="entry name" value="Acyl-CoA_DH_CS"/>
</dbReference>
<dbReference type="SUPFAM" id="SSF47203">
    <property type="entry name" value="Acyl-CoA dehydrogenase C-terminal domain-like"/>
    <property type="match status" value="1"/>
</dbReference>
<organism evidence="12 13">
    <name type="scientific">Labilibaculum antarcticum</name>
    <dbReference type="NCBI Taxonomy" id="1717717"/>
    <lineage>
        <taxon>Bacteria</taxon>
        <taxon>Pseudomonadati</taxon>
        <taxon>Bacteroidota</taxon>
        <taxon>Bacteroidia</taxon>
        <taxon>Marinilabiliales</taxon>
        <taxon>Marinifilaceae</taxon>
        <taxon>Labilibaculum</taxon>
    </lineage>
</organism>
<dbReference type="FunFam" id="2.40.110.10:FF:000001">
    <property type="entry name" value="Acyl-CoA dehydrogenase, mitochondrial"/>
    <property type="match status" value="1"/>
</dbReference>
<comment type="similarity">
    <text evidence="2 7">Belongs to the acyl-CoA dehydrogenase family.</text>
</comment>
<dbReference type="Pfam" id="PF00441">
    <property type="entry name" value="Acyl-CoA_dh_1"/>
    <property type="match status" value="1"/>
</dbReference>
<dbReference type="FunFam" id="1.10.540.10:FF:000001">
    <property type="entry name" value="Very long-chain-specific acyl-CoA dehydrogenase, mitochondrial"/>
    <property type="match status" value="1"/>
</dbReference>
<dbReference type="InterPro" id="IPR009100">
    <property type="entry name" value="AcylCoA_DH/oxidase_NM_dom_sf"/>
</dbReference>
<evidence type="ECO:0000256" key="1">
    <source>
        <dbReference type="ARBA" id="ARBA00001974"/>
    </source>
</evidence>
<dbReference type="InterPro" id="IPR036250">
    <property type="entry name" value="AcylCo_DH-like_C"/>
</dbReference>
<proteinExistence type="inferred from homology"/>
<feature type="domain" description="Acyl-CoA oxidase/dehydrogenase middle" evidence="9">
    <location>
        <begin position="145"/>
        <end position="239"/>
    </location>
</feature>
<dbReference type="Gene3D" id="1.20.140.10">
    <property type="entry name" value="Butyryl-CoA Dehydrogenase, subunit A, domain 3"/>
    <property type="match status" value="2"/>
</dbReference>
<dbReference type="Gene3D" id="1.10.540.10">
    <property type="entry name" value="Acyl-CoA dehydrogenase/oxidase, N-terminal domain"/>
    <property type="match status" value="1"/>
</dbReference>
<dbReference type="OrthoDB" id="1522475at2"/>
<accession>A0A1Y1CG24</accession>
<dbReference type="EMBL" id="AP018042">
    <property type="protein sequence ID" value="BAX79274.1"/>
    <property type="molecule type" value="Genomic_DNA"/>
</dbReference>
<name>A0A1Y1CG24_9BACT</name>
<feature type="domain" description="Acyl-CoA dehydrogenase-like C-terminal" evidence="11">
    <location>
        <begin position="464"/>
        <end position="566"/>
    </location>
</feature>
<keyword evidence="13" id="KW-1185">Reference proteome</keyword>
<dbReference type="KEGG" id="mbas:ALGA_0887"/>
<dbReference type="PROSITE" id="PS00073">
    <property type="entry name" value="ACYL_COA_DH_2"/>
    <property type="match status" value="1"/>
</dbReference>
<dbReference type="InterPro" id="IPR009075">
    <property type="entry name" value="AcylCo_DH/oxidase_C"/>
</dbReference>
<dbReference type="PANTHER" id="PTHR43884:SF12">
    <property type="entry name" value="ISOVALERYL-COA DEHYDROGENASE, MITOCHONDRIAL-RELATED"/>
    <property type="match status" value="1"/>
</dbReference>